<dbReference type="InterPro" id="IPR026881">
    <property type="entry name" value="WYL_dom"/>
</dbReference>
<accession>A0A4U8Q3M4</accession>
<dbReference type="InterPro" id="IPR001034">
    <property type="entry name" value="DeoR_HTH"/>
</dbReference>
<dbReference type="EMBL" id="QGQD01000070">
    <property type="protein sequence ID" value="TLC99374.1"/>
    <property type="molecule type" value="Genomic_DNA"/>
</dbReference>
<reference evidence="4 5" key="1">
    <citation type="journal article" date="2019" name="Anaerobe">
        <title>Detection of Robinsoniella peoriensis in multiple bone samples of a trauma patient.</title>
        <authorList>
            <person name="Schrottner P."/>
            <person name="Hartwich K."/>
            <person name="Bunk B."/>
            <person name="Schober I."/>
            <person name="Helbig S."/>
            <person name="Rudolph W.W."/>
            <person name="Gunzer F."/>
        </authorList>
    </citation>
    <scope>NUCLEOTIDE SEQUENCE [LARGE SCALE GENOMIC DNA]</scope>
    <source>
        <strain evidence="4 5">DSM 106044</strain>
    </source>
</reference>
<sequence>MQSNRLFEIIYILLNKKKVTATELAEYFEVSRRTICRDIEMLSFAGIPIYANKGRYGGISLLDNFVLDKSLITDSEQQEILASLKILEELKYPNAKESLGRLANLFQKTNDDWISVDFSHWGSHTDEIDTFSIIKSCILQQIIIEFDYFNSLGQSSCNRIEPYKLWFKEKSWYLKGYSLKHEDFRIYKMTRIKNLKAASQSFAKRELPSESAGIEMRSPFELVNLKLQFSSEIAYRVYDEFDLEQIKEDEKGNLIVTAEYPLNDWVYGYILSFGKEVVVLEPDHVKKHILEIVNEITGNYIALFAK</sequence>
<evidence type="ECO:0000256" key="1">
    <source>
        <dbReference type="ARBA" id="ARBA00023015"/>
    </source>
</evidence>
<keyword evidence="5" id="KW-1185">Reference proteome</keyword>
<evidence type="ECO:0000259" key="3">
    <source>
        <dbReference type="PROSITE" id="PS51000"/>
    </source>
</evidence>
<dbReference type="RefSeq" id="WP_138003424.1">
    <property type="nucleotide sequence ID" value="NZ_QGQD01000070.1"/>
</dbReference>
<dbReference type="InterPro" id="IPR051534">
    <property type="entry name" value="CBASS_pafABC_assoc_protein"/>
</dbReference>
<feature type="domain" description="HTH deoR-type" evidence="3">
    <location>
        <begin position="2"/>
        <end position="61"/>
    </location>
</feature>
<dbReference type="InterPro" id="IPR057727">
    <property type="entry name" value="WCX_dom"/>
</dbReference>
<dbReference type="PROSITE" id="PS51000">
    <property type="entry name" value="HTH_DEOR_2"/>
    <property type="match status" value="1"/>
</dbReference>
<dbReference type="PROSITE" id="PS52050">
    <property type="entry name" value="WYL"/>
    <property type="match status" value="1"/>
</dbReference>
<evidence type="ECO:0000313" key="4">
    <source>
        <dbReference type="EMBL" id="TLC99374.1"/>
    </source>
</evidence>
<proteinExistence type="predicted"/>
<dbReference type="Pfam" id="PF08279">
    <property type="entry name" value="HTH_11"/>
    <property type="match status" value="1"/>
</dbReference>
<dbReference type="PANTHER" id="PTHR34580:SF1">
    <property type="entry name" value="PROTEIN PAFC"/>
    <property type="match status" value="1"/>
</dbReference>
<gene>
    <name evidence="4" type="ORF">DSM106044_03825</name>
</gene>
<dbReference type="STRING" id="180332.GCA_000797495_01002"/>
<comment type="caution">
    <text evidence="4">The sequence shown here is derived from an EMBL/GenBank/DDBJ whole genome shotgun (WGS) entry which is preliminary data.</text>
</comment>
<dbReference type="InterPro" id="IPR013196">
    <property type="entry name" value="HTH_11"/>
</dbReference>
<dbReference type="InterPro" id="IPR036390">
    <property type="entry name" value="WH_DNA-bd_sf"/>
</dbReference>
<evidence type="ECO:0000256" key="2">
    <source>
        <dbReference type="ARBA" id="ARBA00023163"/>
    </source>
</evidence>
<dbReference type="Gene3D" id="1.10.10.10">
    <property type="entry name" value="Winged helix-like DNA-binding domain superfamily/Winged helix DNA-binding domain"/>
    <property type="match status" value="1"/>
</dbReference>
<dbReference type="Pfam" id="PF13280">
    <property type="entry name" value="WYL"/>
    <property type="match status" value="1"/>
</dbReference>
<dbReference type="SUPFAM" id="SSF46785">
    <property type="entry name" value="Winged helix' DNA-binding domain"/>
    <property type="match status" value="1"/>
</dbReference>
<dbReference type="InterPro" id="IPR036388">
    <property type="entry name" value="WH-like_DNA-bd_sf"/>
</dbReference>
<dbReference type="PANTHER" id="PTHR34580">
    <property type="match status" value="1"/>
</dbReference>
<dbReference type="InterPro" id="IPR028349">
    <property type="entry name" value="PafC-like"/>
</dbReference>
<evidence type="ECO:0000313" key="5">
    <source>
        <dbReference type="Proteomes" id="UP000306509"/>
    </source>
</evidence>
<name>A0A4U8Q3M4_9FIRM</name>
<keyword evidence="2" id="KW-0804">Transcription</keyword>
<dbReference type="Proteomes" id="UP000306509">
    <property type="component" value="Unassembled WGS sequence"/>
</dbReference>
<keyword evidence="1" id="KW-0805">Transcription regulation</keyword>
<dbReference type="Pfam" id="PF25583">
    <property type="entry name" value="WCX"/>
    <property type="match status" value="1"/>
</dbReference>
<protein>
    <submittedName>
        <fullName evidence="4">HTH domain protein</fullName>
    </submittedName>
</protein>
<dbReference type="AlphaFoldDB" id="A0A4U8Q3M4"/>
<organism evidence="4 5">
    <name type="scientific">Robinsoniella peoriensis</name>
    <dbReference type="NCBI Taxonomy" id="180332"/>
    <lineage>
        <taxon>Bacteria</taxon>
        <taxon>Bacillati</taxon>
        <taxon>Bacillota</taxon>
        <taxon>Clostridia</taxon>
        <taxon>Lachnospirales</taxon>
        <taxon>Lachnospiraceae</taxon>
        <taxon>Robinsoniella</taxon>
    </lineage>
</organism>
<dbReference type="GO" id="GO:0003700">
    <property type="term" value="F:DNA-binding transcription factor activity"/>
    <property type="evidence" value="ECO:0007669"/>
    <property type="project" value="InterPro"/>
</dbReference>
<dbReference type="PIRSF" id="PIRSF016838">
    <property type="entry name" value="PafC"/>
    <property type="match status" value="1"/>
</dbReference>